<name>G0MHM1_CAEBE</name>
<dbReference type="Proteomes" id="UP000008068">
    <property type="component" value="Unassembled WGS sequence"/>
</dbReference>
<dbReference type="OrthoDB" id="5855675at2759"/>
<feature type="transmembrane region" description="Helical" evidence="1">
    <location>
        <begin position="111"/>
        <end position="132"/>
    </location>
</feature>
<dbReference type="EMBL" id="GL379795">
    <property type="protein sequence ID" value="EGT59344.1"/>
    <property type="molecule type" value="Genomic_DNA"/>
</dbReference>
<dbReference type="InParanoid" id="G0MHM1"/>
<keyword evidence="3" id="KW-1185">Reference proteome</keyword>
<dbReference type="AlphaFoldDB" id="G0MHM1"/>
<reference evidence="3" key="1">
    <citation type="submission" date="2011-07" db="EMBL/GenBank/DDBJ databases">
        <authorList>
            <consortium name="Caenorhabditis brenneri Sequencing and Analysis Consortium"/>
            <person name="Wilson R.K."/>
        </authorList>
    </citation>
    <scope>NUCLEOTIDE SEQUENCE [LARGE SCALE GENOMIC DNA]</scope>
    <source>
        <strain evidence="3">PB2801</strain>
    </source>
</reference>
<dbReference type="OMA" id="FRPNAYK"/>
<keyword evidence="1" id="KW-0812">Transmembrane</keyword>
<keyword evidence="1" id="KW-0472">Membrane</keyword>
<keyword evidence="1" id="KW-1133">Transmembrane helix</keyword>
<dbReference type="HOGENOM" id="CLU_1058564_0_0_1"/>
<proteinExistence type="predicted"/>
<evidence type="ECO:0000313" key="3">
    <source>
        <dbReference type="Proteomes" id="UP000008068"/>
    </source>
</evidence>
<protein>
    <submittedName>
        <fullName evidence="2">Uncharacterized protein</fullName>
    </submittedName>
</protein>
<evidence type="ECO:0000256" key="1">
    <source>
        <dbReference type="SAM" id="Phobius"/>
    </source>
</evidence>
<gene>
    <name evidence="2" type="ORF">CAEBREN_06278</name>
</gene>
<accession>G0MHM1</accession>
<sequence>MVCEDDGDCYNVKNATVLATLQEAFTAVWTFFVLLADYLCSGQEETRVQISYAVALHLDILYHFGPSCTFLATNDSRLSFCAFDSASCFNMHINDFRPNAYKTTAVRNKEYLFSVLYPAVAILLMYLTLPALRHAVFPCCYNSDEDNKSDRVFLLTRGSSASGSPAPSEQSNVNTVTHQPIISYPNNSVVPYNPQAQQFQTFPVPNVYPQVFPQGYPQASSQNFPQHYPHNYPQGQPIYFPIPITFYNPSHVPNRSNELPVVQ</sequence>
<evidence type="ECO:0000313" key="2">
    <source>
        <dbReference type="EMBL" id="EGT59344.1"/>
    </source>
</evidence>
<dbReference type="eggNOG" id="ENOG502TKHX">
    <property type="taxonomic scope" value="Eukaryota"/>
</dbReference>
<organism evidence="3">
    <name type="scientific">Caenorhabditis brenneri</name>
    <name type="common">Nematode worm</name>
    <dbReference type="NCBI Taxonomy" id="135651"/>
    <lineage>
        <taxon>Eukaryota</taxon>
        <taxon>Metazoa</taxon>
        <taxon>Ecdysozoa</taxon>
        <taxon>Nematoda</taxon>
        <taxon>Chromadorea</taxon>
        <taxon>Rhabditida</taxon>
        <taxon>Rhabditina</taxon>
        <taxon>Rhabditomorpha</taxon>
        <taxon>Rhabditoidea</taxon>
        <taxon>Rhabditidae</taxon>
        <taxon>Peloderinae</taxon>
        <taxon>Caenorhabditis</taxon>
    </lineage>
</organism>